<gene>
    <name evidence="5" type="ORF">KSW38_18390</name>
</gene>
<organism evidence="5 6">
    <name type="scientific">Paenarthrobacter aromaticivorans</name>
    <dbReference type="NCBI Taxonomy" id="2849150"/>
    <lineage>
        <taxon>Bacteria</taxon>
        <taxon>Bacillati</taxon>
        <taxon>Actinomycetota</taxon>
        <taxon>Actinomycetes</taxon>
        <taxon>Micrococcales</taxon>
        <taxon>Micrococcaceae</taxon>
        <taxon>Paenarthrobacter</taxon>
    </lineage>
</organism>
<keyword evidence="6" id="KW-1185">Reference proteome</keyword>
<keyword evidence="3" id="KW-0804">Transcription</keyword>
<dbReference type="Pfam" id="PF13377">
    <property type="entry name" value="Peripla_BP_3"/>
    <property type="match status" value="1"/>
</dbReference>
<protein>
    <submittedName>
        <fullName evidence="5">LacI family transcriptional regulator</fullName>
    </submittedName>
</protein>
<dbReference type="CDD" id="cd06267">
    <property type="entry name" value="PBP1_LacI_sugar_binding-like"/>
    <property type="match status" value="1"/>
</dbReference>
<dbReference type="PANTHER" id="PTHR30146">
    <property type="entry name" value="LACI-RELATED TRANSCRIPTIONAL REPRESSOR"/>
    <property type="match status" value="1"/>
</dbReference>
<dbReference type="SMART" id="SM00354">
    <property type="entry name" value="HTH_LACI"/>
    <property type="match status" value="1"/>
</dbReference>
<dbReference type="Proteomes" id="UP000824166">
    <property type="component" value="Unassembled WGS sequence"/>
</dbReference>
<evidence type="ECO:0000256" key="2">
    <source>
        <dbReference type="ARBA" id="ARBA00023125"/>
    </source>
</evidence>
<dbReference type="InterPro" id="IPR046335">
    <property type="entry name" value="LacI/GalR-like_sensor"/>
</dbReference>
<keyword evidence="2" id="KW-0238">DNA-binding</keyword>
<sequence>MSSTVDAVAERANVSVSTVSRALRDMPGVSQETRKRVQNIARELGYVPSLAGSRLATGRTGAIAIVTPNLSKWFFGQVLASAGRVLRQAGFDVLLYELADTAARERFFAGSSLAGRADGVLIFALQPTPEELATLEAQNLPIAFLGSGTPGRSGVRVDDHGAGRAAARHLINLGHERIAFIGIREAADSTLGGVPPANRLKGYREALAEAGLEPGQDLEVHEENSTAGGSRAMSRLLCAEVAPTAVFVASDEMAFGVLRTLKAGGIDVPGDMSVIGFDNHELSEILDLTTMDHSVALQGSETARRLLALITPDAGAEPDLVLSAQLIVRGTTAPPFPLRGRRTATPA</sequence>
<dbReference type="EMBL" id="JAHOPC010000013">
    <property type="protein sequence ID" value="MBU8868264.1"/>
    <property type="molecule type" value="Genomic_DNA"/>
</dbReference>
<dbReference type="PANTHER" id="PTHR30146:SF109">
    <property type="entry name" value="HTH-TYPE TRANSCRIPTIONAL REGULATOR GALS"/>
    <property type="match status" value="1"/>
</dbReference>
<dbReference type="CDD" id="cd01392">
    <property type="entry name" value="HTH_LacI"/>
    <property type="match status" value="1"/>
</dbReference>
<accession>A0ABS6ID30</accession>
<evidence type="ECO:0000256" key="1">
    <source>
        <dbReference type="ARBA" id="ARBA00023015"/>
    </source>
</evidence>
<evidence type="ECO:0000259" key="4">
    <source>
        <dbReference type="PROSITE" id="PS50932"/>
    </source>
</evidence>
<proteinExistence type="predicted"/>
<reference evidence="5 6" key="1">
    <citation type="submission" date="2021-06" db="EMBL/GenBank/DDBJ databases">
        <authorList>
            <person name="Jeong J.W."/>
        </authorList>
    </citation>
    <scope>NUCLEOTIDE SEQUENCE [LARGE SCALE GENOMIC DNA]</scope>
    <source>
        <strain evidence="5 6">MMS21-TAE1-1</strain>
    </source>
</reference>
<feature type="domain" description="HTH lacI-type" evidence="4">
    <location>
        <begin position="3"/>
        <end position="57"/>
    </location>
</feature>
<dbReference type="RefSeq" id="WP_216926387.1">
    <property type="nucleotide sequence ID" value="NZ_JAHOPC010000013.1"/>
</dbReference>
<evidence type="ECO:0000256" key="3">
    <source>
        <dbReference type="ARBA" id="ARBA00023163"/>
    </source>
</evidence>
<evidence type="ECO:0000313" key="5">
    <source>
        <dbReference type="EMBL" id="MBU8868264.1"/>
    </source>
</evidence>
<comment type="caution">
    <text evidence="5">The sequence shown here is derived from an EMBL/GenBank/DDBJ whole genome shotgun (WGS) entry which is preliminary data.</text>
</comment>
<keyword evidence="1" id="KW-0805">Transcription regulation</keyword>
<evidence type="ECO:0000313" key="6">
    <source>
        <dbReference type="Proteomes" id="UP000824166"/>
    </source>
</evidence>
<dbReference type="Pfam" id="PF00356">
    <property type="entry name" value="LacI"/>
    <property type="match status" value="1"/>
</dbReference>
<dbReference type="PROSITE" id="PS50932">
    <property type="entry name" value="HTH_LACI_2"/>
    <property type="match status" value="1"/>
</dbReference>
<name>A0ABS6ID30_9MICC</name>
<dbReference type="InterPro" id="IPR000843">
    <property type="entry name" value="HTH_LacI"/>
</dbReference>